<dbReference type="GO" id="GO:0007021">
    <property type="term" value="P:tubulin complex assembly"/>
    <property type="evidence" value="ECO:0007669"/>
    <property type="project" value="TreeGrafter"/>
</dbReference>
<comment type="subcellular location">
    <subcellularLocation>
        <location evidence="1">Cytoplasm</location>
    </subcellularLocation>
</comment>
<dbReference type="AlphaFoldDB" id="A0A812UD16"/>
<dbReference type="InterPro" id="IPR016098">
    <property type="entry name" value="CAP/MinC_C"/>
</dbReference>
<dbReference type="Gene3D" id="1.20.58.1250">
    <property type="entry name" value="Tubulin Binding Cofactor C, N-terminal domain"/>
    <property type="match status" value="1"/>
</dbReference>
<dbReference type="SMART" id="SM00673">
    <property type="entry name" value="CARP"/>
    <property type="match status" value="2"/>
</dbReference>
<dbReference type="PANTHER" id="PTHR15139:SF0">
    <property type="entry name" value="TUBULIN-SPECIFIC CHAPERONE C"/>
    <property type="match status" value="1"/>
</dbReference>
<evidence type="ECO:0000313" key="9">
    <source>
        <dbReference type="EMBL" id="CAE7560943.1"/>
    </source>
</evidence>
<feature type="non-terminal residue" evidence="9">
    <location>
        <position position="846"/>
    </location>
</feature>
<proteinExistence type="inferred from homology"/>
<dbReference type="Pfam" id="PF07986">
    <property type="entry name" value="TBCC"/>
    <property type="match status" value="1"/>
</dbReference>
<evidence type="ECO:0000256" key="1">
    <source>
        <dbReference type="ARBA" id="ARBA00004496"/>
    </source>
</evidence>
<evidence type="ECO:0000256" key="7">
    <source>
        <dbReference type="SAM" id="MobiDB-lite"/>
    </source>
</evidence>
<comment type="subunit">
    <text evidence="6">Supercomplex made of cofactors A to E. Cofactors A and D function by capturing and stabilizing tubulin in a quasi-native conformation. Cofactor E binds to the cofactor D-tubulin complex; interaction with cofactor C then causes the release of tubulin polypeptides that are committed to the native state.</text>
</comment>
<dbReference type="EMBL" id="CAJNJA010026508">
    <property type="protein sequence ID" value="CAE7560943.1"/>
    <property type="molecule type" value="Genomic_DNA"/>
</dbReference>
<feature type="region of interest" description="Disordered" evidence="7">
    <location>
        <begin position="605"/>
        <end position="640"/>
    </location>
</feature>
<accession>A0A812UD16</accession>
<feature type="region of interest" description="Disordered" evidence="7">
    <location>
        <begin position="234"/>
        <end position="253"/>
    </location>
</feature>
<dbReference type="GO" id="GO:0005737">
    <property type="term" value="C:cytoplasm"/>
    <property type="evidence" value="ECO:0007669"/>
    <property type="project" value="UniProtKB-SubCell"/>
</dbReference>
<comment type="caution">
    <text evidence="9">The sequence shown here is derived from an EMBL/GenBank/DDBJ whole genome shotgun (WGS) entry which is preliminary data.</text>
</comment>
<dbReference type="OrthoDB" id="435841at2759"/>
<dbReference type="InterPro" id="IPR017901">
    <property type="entry name" value="C-CAP_CF_C-like"/>
</dbReference>
<evidence type="ECO:0000256" key="2">
    <source>
        <dbReference type="ARBA" id="ARBA00008848"/>
    </source>
</evidence>
<dbReference type="Proteomes" id="UP000601435">
    <property type="component" value="Unassembled WGS sequence"/>
</dbReference>
<keyword evidence="4" id="KW-0007">Acetylation</keyword>
<dbReference type="InterPro" id="IPR031925">
    <property type="entry name" value="TBCC_N"/>
</dbReference>
<feature type="compositionally biased region" description="Pro residues" evidence="7">
    <location>
        <begin position="195"/>
        <end position="211"/>
    </location>
</feature>
<dbReference type="InterPro" id="IPR006599">
    <property type="entry name" value="CARP_motif"/>
</dbReference>
<keyword evidence="10" id="KW-1185">Reference proteome</keyword>
<evidence type="ECO:0000256" key="3">
    <source>
        <dbReference type="ARBA" id="ARBA00022490"/>
    </source>
</evidence>
<dbReference type="PROSITE" id="PS51329">
    <property type="entry name" value="C_CAP_COFACTOR_C"/>
    <property type="match status" value="1"/>
</dbReference>
<evidence type="ECO:0000256" key="5">
    <source>
        <dbReference type="ARBA" id="ARBA00023186"/>
    </source>
</evidence>
<dbReference type="GO" id="GO:0007023">
    <property type="term" value="P:post-chaperonin tubulin folding pathway"/>
    <property type="evidence" value="ECO:0007669"/>
    <property type="project" value="InterPro"/>
</dbReference>
<protein>
    <submittedName>
        <fullName evidence="9">Tbcc protein</fullName>
    </submittedName>
</protein>
<evidence type="ECO:0000256" key="4">
    <source>
        <dbReference type="ARBA" id="ARBA00022990"/>
    </source>
</evidence>
<sequence>VKKLEKDNVRVISKVLPGTLAAKWNESPPPGCEVRAGDTLVKVNGKQGRIELLTVELSKMYVVCEFQPHEPRNLEGAGGKQGDEAPKPSAPEPAAPGAATALAAPAADAGAPLAVATPAGAAAVTLPAAEAVAPTAVAIPPPAEATVAMPAAGSPPPAQPAASPKPVPAPVTEADAPEPVLAKDQPPSPSAKDLPPMPDEAPLPPQLPPQPLEAAAACDAAPSASSCVEILENPSETPELDHPSNNSAAEPADNAEIAEPKEALREPANAEAEAKNEKPPAETTESFYVVVLQRGATSEKWGFQWDRQAMDTLNVKVIEGIAPNSLASDWNRRFPDRAARKGDQLTKVNGLRDPAGMAAEMKPGPQSMAERPLWVAAPLVASLRLEVIVPSLWAHAAQRASLRRTPGKATAGQRFQELGPELRAKDYRVELHFILGNPVGASVDKESVHQERAQFGDLVVLGAPETDEEMLRKCRERQAVSIRNKRTANYSALDAMAADESAVDDSQGDNRSKEEFLKDFFRTFKADEAAIRDALAAVDSGGAAEVHEALDALLRQQQALEASFTRQAHILPAYDVQQYRSTLKALAAEIATKRELLAPRKKFSFKRRNPAPGPAPAGYGDVDPAAKPADGPASSAASGQDAFLGERIAELSGERILRKPGDLEGRDVALRDLQDCRIVLLDRIGALHVQQLTRCEVVVGAVSSSALIHFCKDCVFTLAVKQLRLHDSENVLLHLHTLSGPIIETSKRITFAPWDITWDGGADLLAAASLGEFSGEAGAWSEVQDFNWLKRQASPNWRLVPAERRRKPLKLWNTEEVLEHYSQLPLPPALLPAWSLGAREVLTDQE</sequence>
<keyword evidence="3" id="KW-0963">Cytoplasm</keyword>
<feature type="region of interest" description="Disordered" evidence="7">
    <location>
        <begin position="148"/>
        <end position="220"/>
    </location>
</feature>
<reference evidence="9" key="1">
    <citation type="submission" date="2021-02" db="EMBL/GenBank/DDBJ databases">
        <authorList>
            <person name="Dougan E. K."/>
            <person name="Rhodes N."/>
            <person name="Thang M."/>
            <person name="Chan C."/>
        </authorList>
    </citation>
    <scope>NUCLEOTIDE SEQUENCE</scope>
</reference>
<feature type="compositionally biased region" description="Pro residues" evidence="7">
    <location>
        <begin position="153"/>
        <end position="169"/>
    </location>
</feature>
<dbReference type="GO" id="GO:0015631">
    <property type="term" value="F:tubulin binding"/>
    <property type="evidence" value="ECO:0007669"/>
    <property type="project" value="InterPro"/>
</dbReference>
<feature type="domain" description="C-CAP/cofactor C-like" evidence="8">
    <location>
        <begin position="632"/>
        <end position="788"/>
    </location>
</feature>
<organism evidence="9 10">
    <name type="scientific">Symbiodinium necroappetens</name>
    <dbReference type="NCBI Taxonomy" id="1628268"/>
    <lineage>
        <taxon>Eukaryota</taxon>
        <taxon>Sar</taxon>
        <taxon>Alveolata</taxon>
        <taxon>Dinophyceae</taxon>
        <taxon>Suessiales</taxon>
        <taxon>Symbiodiniaceae</taxon>
        <taxon>Symbiodinium</taxon>
    </lineage>
</organism>
<dbReference type="InterPro" id="IPR012945">
    <property type="entry name" value="Tubulin-bd_cofactor_C_dom"/>
</dbReference>
<gene>
    <name evidence="9" type="primary">Tbcc</name>
    <name evidence="9" type="ORF">SNEC2469_LOCUS16202</name>
</gene>
<dbReference type="Pfam" id="PF16752">
    <property type="entry name" value="TBCC_N"/>
    <property type="match status" value="1"/>
</dbReference>
<feature type="region of interest" description="Disordered" evidence="7">
    <location>
        <begin position="72"/>
        <end position="101"/>
    </location>
</feature>
<dbReference type="Gene3D" id="2.160.20.70">
    <property type="match status" value="1"/>
</dbReference>
<feature type="compositionally biased region" description="Low complexity" evidence="7">
    <location>
        <begin position="616"/>
        <end position="640"/>
    </location>
</feature>
<comment type="similarity">
    <text evidence="2">Belongs to the TBCC family.</text>
</comment>
<evidence type="ECO:0000256" key="6">
    <source>
        <dbReference type="ARBA" id="ARBA00026055"/>
    </source>
</evidence>
<dbReference type="InterPro" id="IPR038397">
    <property type="entry name" value="TBCC_N_sf"/>
</dbReference>
<keyword evidence="5" id="KW-0143">Chaperone</keyword>
<evidence type="ECO:0000313" key="10">
    <source>
        <dbReference type="Proteomes" id="UP000601435"/>
    </source>
</evidence>
<dbReference type="PANTHER" id="PTHR15139">
    <property type="entry name" value="TUBULIN FOLDING COFACTOR C"/>
    <property type="match status" value="1"/>
</dbReference>
<dbReference type="InterPro" id="IPR027684">
    <property type="entry name" value="TBCC"/>
</dbReference>
<evidence type="ECO:0000259" key="8">
    <source>
        <dbReference type="PROSITE" id="PS51329"/>
    </source>
</evidence>
<name>A0A812UD16_9DINO</name>